<feature type="domain" description="Prion-inhibition and propagation HeLo" evidence="2">
    <location>
        <begin position="6"/>
        <end position="189"/>
    </location>
</feature>
<sequence>MADVAGLIVGTVALASLFTTCIELFECFELGKHYAYDYQLACTKVALLKTRFSTWGVSLGIDKPGYEHPALRQHWTAEQEVISRSLYSIKEIFENTSLLAEKYRLTPRRSWTFRSVVSHQVNQLPSGPENSTNPKRLATAWAVLKKRTVWAIHDKQRFDSFIQDLSFLMENLEKVAGRTIMSTPEQVAERPIRSALEKGLELLTPPQTPEAGRKGLVVAPCNNPSTECKEAPPRQPVQTSTNPPTHIHKRGERLNIGAVALQLDGTVYTGSQKTRGGAIVMGNVGESEKRRNLYTGHQRVANGFAVMGNISVNAASSMQESIEQRMNRVVTFNESSESENEPGSDS</sequence>
<dbReference type="Proteomes" id="UP000606974">
    <property type="component" value="Unassembled WGS sequence"/>
</dbReference>
<dbReference type="InterPro" id="IPR029498">
    <property type="entry name" value="HeLo_dom"/>
</dbReference>
<gene>
    <name evidence="3" type="ORF">GJ744_002398</name>
</gene>
<dbReference type="Pfam" id="PF14479">
    <property type="entry name" value="HeLo"/>
    <property type="match status" value="1"/>
</dbReference>
<name>A0A8H7AS87_9EURO</name>
<evidence type="ECO:0000259" key="2">
    <source>
        <dbReference type="Pfam" id="PF14479"/>
    </source>
</evidence>
<comment type="caution">
    <text evidence="3">The sequence shown here is derived from an EMBL/GenBank/DDBJ whole genome shotgun (WGS) entry which is preliminary data.</text>
</comment>
<proteinExistence type="predicted"/>
<protein>
    <recommendedName>
        <fullName evidence="2">Prion-inhibition and propagation HeLo domain-containing protein</fullName>
    </recommendedName>
</protein>
<organism evidence="3 4">
    <name type="scientific">Endocarpon pusillum</name>
    <dbReference type="NCBI Taxonomy" id="364733"/>
    <lineage>
        <taxon>Eukaryota</taxon>
        <taxon>Fungi</taxon>
        <taxon>Dikarya</taxon>
        <taxon>Ascomycota</taxon>
        <taxon>Pezizomycotina</taxon>
        <taxon>Eurotiomycetes</taxon>
        <taxon>Chaetothyriomycetidae</taxon>
        <taxon>Verrucariales</taxon>
        <taxon>Verrucariaceae</taxon>
        <taxon>Endocarpon</taxon>
    </lineage>
</organism>
<dbReference type="PANTHER" id="PTHR37542">
    <property type="entry name" value="HELO DOMAIN-CONTAINING PROTEIN-RELATED"/>
    <property type="match status" value="1"/>
</dbReference>
<dbReference type="EMBL" id="JAACFV010000014">
    <property type="protein sequence ID" value="KAF7512236.1"/>
    <property type="molecule type" value="Genomic_DNA"/>
</dbReference>
<evidence type="ECO:0000313" key="3">
    <source>
        <dbReference type="EMBL" id="KAF7512236.1"/>
    </source>
</evidence>
<dbReference type="Gene3D" id="1.20.120.1020">
    <property type="entry name" value="Prion-inhibition and propagation, HeLo domain"/>
    <property type="match status" value="1"/>
</dbReference>
<accession>A0A8H7AS87</accession>
<dbReference type="AlphaFoldDB" id="A0A8H7AS87"/>
<evidence type="ECO:0000313" key="4">
    <source>
        <dbReference type="Proteomes" id="UP000606974"/>
    </source>
</evidence>
<reference evidence="3" key="1">
    <citation type="submission" date="2020-02" db="EMBL/GenBank/DDBJ databases">
        <authorList>
            <person name="Palmer J.M."/>
        </authorList>
    </citation>
    <scope>NUCLEOTIDE SEQUENCE</scope>
    <source>
        <strain evidence="3">EPUS1.4</strain>
        <tissue evidence="3">Thallus</tissue>
    </source>
</reference>
<evidence type="ECO:0000256" key="1">
    <source>
        <dbReference type="SAM" id="MobiDB-lite"/>
    </source>
</evidence>
<dbReference type="OrthoDB" id="20872at2759"/>
<dbReference type="InterPro" id="IPR038305">
    <property type="entry name" value="HeLo_sf"/>
</dbReference>
<feature type="region of interest" description="Disordered" evidence="1">
    <location>
        <begin position="225"/>
        <end position="248"/>
    </location>
</feature>
<keyword evidence="4" id="KW-1185">Reference proteome</keyword>